<proteinExistence type="predicted"/>
<feature type="transmembrane region" description="Helical" evidence="1">
    <location>
        <begin position="104"/>
        <end position="130"/>
    </location>
</feature>
<evidence type="ECO:0000256" key="1">
    <source>
        <dbReference type="SAM" id="Phobius"/>
    </source>
</evidence>
<comment type="caution">
    <text evidence="2">The sequence shown here is derived from an EMBL/GenBank/DDBJ whole genome shotgun (WGS) entry which is preliminary data.</text>
</comment>
<feature type="transmembrane region" description="Helical" evidence="1">
    <location>
        <begin position="20"/>
        <end position="45"/>
    </location>
</feature>
<gene>
    <name evidence="2" type="ORF">NB063_30010</name>
</gene>
<keyword evidence="1 2" id="KW-0812">Transmembrane</keyword>
<protein>
    <submittedName>
        <fullName evidence="2">Transmembrane prediction</fullName>
    </submittedName>
</protein>
<keyword evidence="3" id="KW-1185">Reference proteome</keyword>
<dbReference type="EMBL" id="JAMQBK010000106">
    <property type="protein sequence ID" value="MCM2374878.1"/>
    <property type="molecule type" value="Genomic_DNA"/>
</dbReference>
<evidence type="ECO:0000313" key="2">
    <source>
        <dbReference type="EMBL" id="MCM2374878.1"/>
    </source>
</evidence>
<name>A0ABT0UCX0_9BACT</name>
<organism evidence="2 3">
    <name type="scientific">Aporhodopirellula aestuarii</name>
    <dbReference type="NCBI Taxonomy" id="2950107"/>
    <lineage>
        <taxon>Bacteria</taxon>
        <taxon>Pseudomonadati</taxon>
        <taxon>Planctomycetota</taxon>
        <taxon>Planctomycetia</taxon>
        <taxon>Pirellulales</taxon>
        <taxon>Pirellulaceae</taxon>
        <taxon>Aporhodopirellula</taxon>
    </lineage>
</organism>
<keyword evidence="1" id="KW-0472">Membrane</keyword>
<accession>A0ABT0UCX0</accession>
<sequence length="134" mass="15154">MSKPMERHAQSEPRPMRQQLWWIALGPSIWAVHFLACYLTAAIWCEKFASAGSANSPLWWLIGVYSVIALVGLIVVSVMSFRSFRRGDPPVSYDFDDPHERTPFLGFTAYLLSLLSIVATLFTVLVFLLVRSCD</sequence>
<reference evidence="2 3" key="1">
    <citation type="journal article" date="2022" name="Syst. Appl. Microbiol.">
        <title>Rhodopirellula aestuarii sp. nov., a novel member of the genus Rhodopirellula isolated from brackish sediments collected in the Tagus River estuary, Portugal.</title>
        <authorList>
            <person name="Vitorino I.R."/>
            <person name="Klimek D."/>
            <person name="Calusinska M."/>
            <person name="Lobo-da-Cunha A."/>
            <person name="Vasconcelos V."/>
            <person name="Lage O.M."/>
        </authorList>
    </citation>
    <scope>NUCLEOTIDE SEQUENCE [LARGE SCALE GENOMIC DNA]</scope>
    <source>
        <strain evidence="2 3">ICT_H3.1</strain>
    </source>
</reference>
<evidence type="ECO:0000313" key="3">
    <source>
        <dbReference type="Proteomes" id="UP001202961"/>
    </source>
</evidence>
<dbReference type="Proteomes" id="UP001202961">
    <property type="component" value="Unassembled WGS sequence"/>
</dbReference>
<keyword evidence="1" id="KW-1133">Transmembrane helix</keyword>
<feature type="transmembrane region" description="Helical" evidence="1">
    <location>
        <begin position="57"/>
        <end position="84"/>
    </location>
</feature>